<gene>
    <name evidence="2" type="ORF">LOD99_5749</name>
</gene>
<evidence type="ECO:0000313" key="3">
    <source>
        <dbReference type="Proteomes" id="UP001165289"/>
    </source>
</evidence>
<feature type="transmembrane region" description="Helical" evidence="1">
    <location>
        <begin position="302"/>
        <end position="329"/>
    </location>
</feature>
<evidence type="ECO:0000313" key="2">
    <source>
        <dbReference type="EMBL" id="KAI6650909.1"/>
    </source>
</evidence>
<evidence type="ECO:0000256" key="1">
    <source>
        <dbReference type="SAM" id="Phobius"/>
    </source>
</evidence>
<dbReference type="Gene3D" id="1.20.1070.10">
    <property type="entry name" value="Rhodopsin 7-helix transmembrane proteins"/>
    <property type="match status" value="1"/>
</dbReference>
<keyword evidence="1" id="KW-1133">Transmembrane helix</keyword>
<feature type="transmembrane region" description="Helical" evidence="1">
    <location>
        <begin position="86"/>
        <end position="111"/>
    </location>
</feature>
<keyword evidence="1" id="KW-0812">Transmembrane</keyword>
<feature type="transmembrane region" description="Helical" evidence="1">
    <location>
        <begin position="256"/>
        <end position="282"/>
    </location>
</feature>
<name>A0AAV7JPZ8_9METZ</name>
<accession>A0AAV7JPZ8</accession>
<feature type="transmembrane region" description="Helical" evidence="1">
    <location>
        <begin position="51"/>
        <end position="74"/>
    </location>
</feature>
<feature type="transmembrane region" description="Helical" evidence="1">
    <location>
        <begin position="20"/>
        <end position="39"/>
    </location>
</feature>
<dbReference type="Proteomes" id="UP001165289">
    <property type="component" value="Unassembled WGS sequence"/>
</dbReference>
<dbReference type="EMBL" id="JAKMXF010000309">
    <property type="protein sequence ID" value="KAI6650909.1"/>
    <property type="molecule type" value="Genomic_DNA"/>
</dbReference>
<reference evidence="2 3" key="1">
    <citation type="journal article" date="2023" name="BMC Biol.">
        <title>The compact genome of the sponge Oopsacas minuta (Hexactinellida) is lacking key metazoan core genes.</title>
        <authorList>
            <person name="Santini S."/>
            <person name="Schenkelaars Q."/>
            <person name="Jourda C."/>
            <person name="Duchesne M."/>
            <person name="Belahbib H."/>
            <person name="Rocher C."/>
            <person name="Selva M."/>
            <person name="Riesgo A."/>
            <person name="Vervoort M."/>
            <person name="Leys S.P."/>
            <person name="Kodjabachian L."/>
            <person name="Le Bivic A."/>
            <person name="Borchiellini C."/>
            <person name="Claverie J.M."/>
            <person name="Renard E."/>
        </authorList>
    </citation>
    <scope>NUCLEOTIDE SEQUENCE [LARGE SCALE GENOMIC DNA]</scope>
    <source>
        <strain evidence="2">SPO-2</strain>
    </source>
</reference>
<keyword evidence="3" id="KW-1185">Reference proteome</keyword>
<comment type="caution">
    <text evidence="2">The sequence shown here is derived from an EMBL/GenBank/DDBJ whole genome shotgun (WGS) entry which is preliminary data.</text>
</comment>
<feature type="transmembrane region" description="Helical" evidence="1">
    <location>
        <begin position="212"/>
        <end position="236"/>
    </location>
</feature>
<protein>
    <submittedName>
        <fullName evidence="2">Uncharacterized protein</fullName>
    </submittedName>
</protein>
<sequence>MDTDNELFRLESAAYLTRAFFAIFGVILTAIVVFVGCCFRTACKGKVFLTYSLAVCDFIIAIFWCLIAVIGETFSLHKYSSFDATIVAMTITIVVTALKFTSYLLVTTYCVNSAMKIREIYTNQGREMGAGDRRKRYRQSRIRIWLSISIIFPLIYGVIWLTLTLASFHDFAKYNSEIKAYNISPGIFGYTVSIDKNPFQFDWDLLWLDLQIVSLFLVNIFLVVMLIFNAIIYMYIACHIAKNRGLYLLDRHDYKLACFLALGKTLFIIIEEITLLMATIAYCISTESFSNHKFDPDNEVYVIFLILLLPFGVIQGLQGAIHVIFYGVFKSGFTSAIKTYHRTQHFVRDHVIRPRVSTRNISQESDALVHSTTN</sequence>
<keyword evidence="1" id="KW-0472">Membrane</keyword>
<proteinExistence type="predicted"/>
<dbReference type="AlphaFoldDB" id="A0AAV7JPZ8"/>
<feature type="transmembrane region" description="Helical" evidence="1">
    <location>
        <begin position="144"/>
        <end position="166"/>
    </location>
</feature>
<organism evidence="2 3">
    <name type="scientific">Oopsacas minuta</name>
    <dbReference type="NCBI Taxonomy" id="111878"/>
    <lineage>
        <taxon>Eukaryota</taxon>
        <taxon>Metazoa</taxon>
        <taxon>Porifera</taxon>
        <taxon>Hexactinellida</taxon>
        <taxon>Hexasterophora</taxon>
        <taxon>Lyssacinosida</taxon>
        <taxon>Leucopsacidae</taxon>
        <taxon>Oopsacas</taxon>
    </lineage>
</organism>